<dbReference type="InterPro" id="IPR036732">
    <property type="entry name" value="AFP_Neu5c_C_sf"/>
</dbReference>
<dbReference type="SMART" id="SM00858">
    <property type="entry name" value="SAF"/>
    <property type="match status" value="1"/>
</dbReference>
<feature type="signal peptide" evidence="4">
    <location>
        <begin position="1"/>
        <end position="17"/>
    </location>
</feature>
<keyword evidence="4" id="KW-1005">Bacterial flagellum biogenesis</keyword>
<dbReference type="Gene3D" id="3.90.1210.10">
    <property type="entry name" value="Antifreeze-like/N-acetylneuraminic acid synthase C-terminal domain"/>
    <property type="match status" value="1"/>
</dbReference>
<comment type="function">
    <text evidence="4">Involved in the assembly process of the P-ring formation. It may associate with FlgF on the rod constituting a structure essential for the P-ring assembly or may act as a modulator protein for the P-ring assembly.</text>
</comment>
<dbReference type="PANTHER" id="PTHR36307:SF1">
    <property type="entry name" value="FLAGELLA BASAL BODY P-RING FORMATION PROTEIN FLGA"/>
    <property type="match status" value="1"/>
</dbReference>
<dbReference type="NCBIfam" id="TIGR03170">
    <property type="entry name" value="flgA_cterm"/>
    <property type="match status" value="1"/>
</dbReference>
<reference evidence="6 7" key="1">
    <citation type="submission" date="2018-09" db="EMBL/GenBank/DDBJ databases">
        <title>Paracoccus onubensis nov. sp. a moderate halophilic bacterium isolated from Gruta de las Maravillas (Aracena, Spain).</title>
        <authorList>
            <person name="Jurado V."/>
            <person name="Gutierrez-Patricio S."/>
            <person name="Gonzalez-Pimentel J.L."/>
            <person name="Laiz L."/>
            <person name="Saiz-Jimenez C."/>
        </authorList>
    </citation>
    <scope>NUCLEOTIDE SEQUENCE [LARGE SCALE GENOMIC DNA]</scope>
    <source>
        <strain evidence="6 7">DSM 19484</strain>
    </source>
</reference>
<accession>A0A418ZRT2</accession>
<keyword evidence="6" id="KW-0282">Flagellum</keyword>
<dbReference type="PANTHER" id="PTHR36307">
    <property type="entry name" value="FLAGELLA BASAL BODY P-RING FORMATION PROTEIN FLGA"/>
    <property type="match status" value="1"/>
</dbReference>
<dbReference type="Pfam" id="PF13144">
    <property type="entry name" value="ChapFlgA"/>
    <property type="match status" value="1"/>
</dbReference>
<dbReference type="AlphaFoldDB" id="A0A418ZRT2"/>
<evidence type="ECO:0000313" key="6">
    <source>
        <dbReference type="EMBL" id="RJK99627.1"/>
    </source>
</evidence>
<dbReference type="InterPro" id="IPR017585">
    <property type="entry name" value="SAF_FlgA"/>
</dbReference>
<dbReference type="GO" id="GO:0042597">
    <property type="term" value="C:periplasmic space"/>
    <property type="evidence" value="ECO:0007669"/>
    <property type="project" value="UniProtKB-SubCell"/>
</dbReference>
<dbReference type="RefSeq" id="WP_119887193.1">
    <property type="nucleotide sequence ID" value="NZ_CP067169.1"/>
</dbReference>
<dbReference type="EMBL" id="QZEV01000090">
    <property type="protein sequence ID" value="RJK99627.1"/>
    <property type="molecule type" value="Genomic_DNA"/>
</dbReference>
<dbReference type="InterPro" id="IPR013974">
    <property type="entry name" value="SAF"/>
</dbReference>
<keyword evidence="6" id="KW-0966">Cell projection</keyword>
<dbReference type="InterPro" id="IPR039246">
    <property type="entry name" value="Flagellar_FlgA"/>
</dbReference>
<evidence type="ECO:0000256" key="4">
    <source>
        <dbReference type="RuleBase" id="RU362063"/>
    </source>
</evidence>
<feature type="domain" description="SAF" evidence="5">
    <location>
        <begin position="17"/>
        <end position="74"/>
    </location>
</feature>
<dbReference type="Gene3D" id="2.30.30.760">
    <property type="match status" value="1"/>
</dbReference>
<name>A0A418ZRT2_9RHOB</name>
<keyword evidence="7" id="KW-1185">Reference proteome</keyword>
<dbReference type="SUPFAM" id="SSF51269">
    <property type="entry name" value="AFP III-like domain"/>
    <property type="match status" value="1"/>
</dbReference>
<gene>
    <name evidence="6" type="primary">flgA</name>
    <name evidence="6" type="ORF">D3P06_14305</name>
</gene>
<evidence type="ECO:0000256" key="3">
    <source>
        <dbReference type="ARBA" id="ARBA00022764"/>
    </source>
</evidence>
<organism evidence="6 7">
    <name type="scientific">Paracoccus aestuarii</name>
    <dbReference type="NCBI Taxonomy" id="453842"/>
    <lineage>
        <taxon>Bacteria</taxon>
        <taxon>Pseudomonadati</taxon>
        <taxon>Pseudomonadota</taxon>
        <taxon>Alphaproteobacteria</taxon>
        <taxon>Rhodobacterales</taxon>
        <taxon>Paracoccaceae</taxon>
        <taxon>Paracoccus</taxon>
    </lineage>
</organism>
<dbReference type="Proteomes" id="UP000285530">
    <property type="component" value="Unassembled WGS sequence"/>
</dbReference>
<feature type="chain" id="PRO_5018811318" description="Flagella basal body P-ring formation protein FlgA" evidence="4">
    <location>
        <begin position="18"/>
        <end position="137"/>
    </location>
</feature>
<dbReference type="OrthoDB" id="7619725at2"/>
<keyword evidence="2 4" id="KW-0732">Signal</keyword>
<protein>
    <recommendedName>
        <fullName evidence="4">Flagella basal body P-ring formation protein FlgA</fullName>
    </recommendedName>
</protein>
<evidence type="ECO:0000259" key="5">
    <source>
        <dbReference type="SMART" id="SM00858"/>
    </source>
</evidence>
<dbReference type="GO" id="GO:0044780">
    <property type="term" value="P:bacterial-type flagellum assembly"/>
    <property type="evidence" value="ECO:0007669"/>
    <property type="project" value="InterPro"/>
</dbReference>
<comment type="subcellular location">
    <subcellularLocation>
        <location evidence="1 4">Periplasm</location>
    </subcellularLocation>
</comment>
<comment type="similarity">
    <text evidence="4">Belongs to the FlgA family.</text>
</comment>
<evidence type="ECO:0000256" key="1">
    <source>
        <dbReference type="ARBA" id="ARBA00004418"/>
    </source>
</evidence>
<sequence length="137" mass="14292">MRALILALLLWPGAAAAGGLGASRTLPAGHVIAPADLTVTESPRPGLTDPAAAIGMQTRITIYEGRPIHATMLQAPRVIGRNQIVRLSFQRGGLRIDTEGRAMSDGAAGDLIRVMNMGSRSTVTAQVMPDGSLIVLN</sequence>
<keyword evidence="3 4" id="KW-0574">Periplasm</keyword>
<evidence type="ECO:0000256" key="2">
    <source>
        <dbReference type="ARBA" id="ARBA00022729"/>
    </source>
</evidence>
<dbReference type="CDD" id="cd11614">
    <property type="entry name" value="SAF_CpaB_FlgA_like"/>
    <property type="match status" value="1"/>
</dbReference>
<comment type="caution">
    <text evidence="6">The sequence shown here is derived from an EMBL/GenBank/DDBJ whole genome shotgun (WGS) entry which is preliminary data.</text>
</comment>
<keyword evidence="6" id="KW-0969">Cilium</keyword>
<proteinExistence type="inferred from homology"/>
<evidence type="ECO:0000313" key="7">
    <source>
        <dbReference type="Proteomes" id="UP000285530"/>
    </source>
</evidence>